<sequence length="1020" mass="113040">MKMRTLFFRVFGFITAVALTAAIHSDFFDRLKTERVESEGDIVWSQVGPGNAGFANVMRYHPTIPQKVATIPDMWNAYQSDNNGISWYHITDSDGKGEFYHIRDLYYSPKVPEFGIAISSARMYQTHDTGRSWQIVPNCPWYKPLADGDDQESWKKKVASLAIDPNDENVWFVGGGSFVRGQEWLSCYQTVSQAAPHGKEADFQGDLWRTKDGGVSWELVNTGLPAKAQVGRIIVNPMNSNQVFAASNYGIFRSNDGGDSWASIGEQLDNDIIMDMDFYYDESRQKFILYLIDQVQFVAAGNTTTCTGGIFRSEDNGASWIKMNGDIGLDINRLTGGTPASYYKFIASWFGIKEAEAKAQYSELPTAAMQFFFMLSADPSREGALYVGFADPQIANSFVPGRLWTTSDNGDHWVNTARLGEHVWENDKAYWEERDNPWHENMVVGHESPHFQFGNNYALRSMRGLDVGVDGSVMIISDHSTMLSTDHGASWTQVDEDYTEGGSIIGRGNSNLPGLTIGQDKRLDYMVLGSGEHRVWIPTADSPDERQAMKFIESAQETVSNLAFDPYDANIIYATSNRQAEKQYIYRSSDGGYHWERWGTATPATNKWLDDFYTNGLVIDPINPQYMYHGINKIVDVSKADQGGFFVSKDGGKTFQQSNNGLPNPVRIKDIAFDPRDDSRASLFAAAEKNAFNQESPVAEGGLYHSLDRGANWSKVSTPAAIGGVNEIAIDHANRIYITTGYRGGGAGLWYSDDFGENWVNCFPYAGAISVNVSPFDHHLLVVTVGFLEKNPGVYVSRDRGLNWKKANTGIVTPHRLEEIEFSIFDASEIWIANLGTGFYKGSISGGEQIQVVHLEQQHLDIREGVDLQMAATISNSDYKDETIEWKTENPAVVTVDEKGLLKPVGRGKAKVYATVADGRFADYCEVVVHEVVDPGAPEPPLSADPKSGKLSVAPVPAQDYFSVLGNSSNGLLSLVNMNGQKVLESDVTENVNIAHLPVGQYLGVIEVDGLVQTFKLLKD</sequence>
<feature type="domain" description="BIG2" evidence="3">
    <location>
        <begin position="849"/>
        <end position="926"/>
    </location>
</feature>
<dbReference type="EMBL" id="BQKE01000001">
    <property type="protein sequence ID" value="GJM61229.1"/>
    <property type="molecule type" value="Genomic_DNA"/>
</dbReference>
<dbReference type="Gene3D" id="2.130.10.10">
    <property type="entry name" value="YVTN repeat-like/Quinoprotein amine dehydrogenase"/>
    <property type="match status" value="4"/>
</dbReference>
<dbReference type="InterPro" id="IPR015943">
    <property type="entry name" value="WD40/YVTN_repeat-like_dom_sf"/>
</dbReference>
<feature type="signal peptide" evidence="2">
    <location>
        <begin position="1"/>
        <end position="21"/>
    </location>
</feature>
<keyword evidence="2" id="KW-0732">Signal</keyword>
<dbReference type="PANTHER" id="PTHR43739">
    <property type="entry name" value="XYLOGLUCANASE (EUROFUNG)"/>
    <property type="match status" value="1"/>
</dbReference>
<gene>
    <name evidence="4" type="ORF">PEDI_17810</name>
</gene>
<dbReference type="SMART" id="SM00635">
    <property type="entry name" value="BID_2"/>
    <property type="match status" value="1"/>
</dbReference>
<evidence type="ECO:0000256" key="1">
    <source>
        <dbReference type="ARBA" id="ARBA00022737"/>
    </source>
</evidence>
<evidence type="ECO:0000313" key="4">
    <source>
        <dbReference type="EMBL" id="GJM61229.1"/>
    </source>
</evidence>
<keyword evidence="1" id="KW-0677">Repeat</keyword>
<reference evidence="4 5" key="1">
    <citation type="submission" date="2021-12" db="EMBL/GenBank/DDBJ databases">
        <title>Genome sequencing of bacteria with rrn-lacking chromosome and rrn-plasmid.</title>
        <authorList>
            <person name="Anda M."/>
            <person name="Iwasaki W."/>
        </authorList>
    </citation>
    <scope>NUCLEOTIDE SEQUENCE [LARGE SCALE GENOMIC DNA]</scope>
    <source>
        <strain evidence="4 5">NBRC 15940</strain>
    </source>
</reference>
<dbReference type="Pfam" id="PF02368">
    <property type="entry name" value="Big_2"/>
    <property type="match status" value="1"/>
</dbReference>
<name>A0AAN4VW70_9BACT</name>
<dbReference type="CDD" id="cd15482">
    <property type="entry name" value="Sialidase_non-viral"/>
    <property type="match status" value="2"/>
</dbReference>
<dbReference type="InterPro" id="IPR003343">
    <property type="entry name" value="Big_2"/>
</dbReference>
<dbReference type="Proteomes" id="UP001310022">
    <property type="component" value="Unassembled WGS sequence"/>
</dbReference>
<dbReference type="InterPro" id="IPR052025">
    <property type="entry name" value="Xyloglucanase_GH74"/>
</dbReference>
<evidence type="ECO:0000256" key="2">
    <source>
        <dbReference type="SAM" id="SignalP"/>
    </source>
</evidence>
<protein>
    <recommendedName>
        <fullName evidence="3">BIG2 domain-containing protein</fullName>
    </recommendedName>
</protein>
<dbReference type="AlphaFoldDB" id="A0AAN4VW70"/>
<organism evidence="4 5">
    <name type="scientific">Persicobacter diffluens</name>
    <dbReference type="NCBI Taxonomy" id="981"/>
    <lineage>
        <taxon>Bacteria</taxon>
        <taxon>Pseudomonadati</taxon>
        <taxon>Bacteroidota</taxon>
        <taxon>Cytophagia</taxon>
        <taxon>Cytophagales</taxon>
        <taxon>Persicobacteraceae</taxon>
        <taxon>Persicobacter</taxon>
    </lineage>
</organism>
<dbReference type="InterPro" id="IPR026444">
    <property type="entry name" value="Secre_tail"/>
</dbReference>
<evidence type="ECO:0000313" key="5">
    <source>
        <dbReference type="Proteomes" id="UP001310022"/>
    </source>
</evidence>
<dbReference type="InterPro" id="IPR008964">
    <property type="entry name" value="Invasin/intimin_cell_adhesion"/>
</dbReference>
<proteinExistence type="predicted"/>
<dbReference type="GO" id="GO:0010411">
    <property type="term" value="P:xyloglucan metabolic process"/>
    <property type="evidence" value="ECO:0007669"/>
    <property type="project" value="TreeGrafter"/>
</dbReference>
<dbReference type="SUPFAM" id="SSF49373">
    <property type="entry name" value="Invasin/intimin cell-adhesion fragments"/>
    <property type="match status" value="1"/>
</dbReference>
<evidence type="ECO:0000259" key="3">
    <source>
        <dbReference type="SMART" id="SM00635"/>
    </source>
</evidence>
<comment type="caution">
    <text evidence="4">The sequence shown here is derived from an EMBL/GenBank/DDBJ whole genome shotgun (WGS) entry which is preliminary data.</text>
</comment>
<dbReference type="Gene3D" id="2.60.40.1080">
    <property type="match status" value="1"/>
</dbReference>
<dbReference type="SUPFAM" id="SSF110296">
    <property type="entry name" value="Oligoxyloglucan reducing end-specific cellobiohydrolase"/>
    <property type="match status" value="2"/>
</dbReference>
<feature type="chain" id="PRO_5042823696" description="BIG2 domain-containing protein" evidence="2">
    <location>
        <begin position="22"/>
        <end position="1020"/>
    </location>
</feature>
<dbReference type="NCBIfam" id="TIGR04183">
    <property type="entry name" value="Por_Secre_tail"/>
    <property type="match status" value="1"/>
</dbReference>
<keyword evidence="5" id="KW-1185">Reference proteome</keyword>
<dbReference type="PANTHER" id="PTHR43739:SF5">
    <property type="entry name" value="EXO-ALPHA-SIALIDASE"/>
    <property type="match status" value="1"/>
</dbReference>
<dbReference type="Pfam" id="PF15902">
    <property type="entry name" value="Sortilin-Vps10"/>
    <property type="match status" value="1"/>
</dbReference>
<dbReference type="InterPro" id="IPR031778">
    <property type="entry name" value="Sortilin_N"/>
</dbReference>
<accession>A0AAN4VW70</accession>